<keyword evidence="5" id="KW-0862">Zinc</keyword>
<dbReference type="SUPFAM" id="SSF57903">
    <property type="entry name" value="FYVE/PHD zinc finger"/>
    <property type="match status" value="1"/>
</dbReference>
<gene>
    <name evidence="9" type="ORF">HYFRA_00008833</name>
</gene>
<dbReference type="PANTHER" id="PTHR48207:SF3">
    <property type="entry name" value="SUCCINATE--HYDROXYMETHYLGLUTARATE COA-TRANSFERASE"/>
    <property type="match status" value="1"/>
</dbReference>
<feature type="compositionally biased region" description="Basic residues" evidence="7">
    <location>
        <begin position="678"/>
        <end position="698"/>
    </location>
</feature>
<dbReference type="AlphaFoldDB" id="A0A9N9L0K5"/>
<feature type="region of interest" description="Disordered" evidence="7">
    <location>
        <begin position="599"/>
        <end position="623"/>
    </location>
</feature>
<name>A0A9N9L0K5_9HELO</name>
<dbReference type="InterPro" id="IPR050483">
    <property type="entry name" value="CoA-transferase_III_domain"/>
</dbReference>
<evidence type="ECO:0000256" key="3">
    <source>
        <dbReference type="ARBA" id="ARBA00022723"/>
    </source>
</evidence>
<feature type="compositionally biased region" description="Low complexity" evidence="7">
    <location>
        <begin position="650"/>
        <end position="666"/>
    </location>
</feature>
<feature type="compositionally biased region" description="Polar residues" evidence="7">
    <location>
        <begin position="935"/>
        <end position="960"/>
    </location>
</feature>
<dbReference type="Gene3D" id="3.30.40.10">
    <property type="entry name" value="Zinc/RING finger domain, C3HC4 (zinc finger)"/>
    <property type="match status" value="1"/>
</dbReference>
<dbReference type="InterPro" id="IPR003673">
    <property type="entry name" value="CoA-Trfase_fam_III"/>
</dbReference>
<comment type="similarity">
    <text evidence="1">Belongs to the CoA-transferase III family.</text>
</comment>
<dbReference type="InterPro" id="IPR023606">
    <property type="entry name" value="CoA-Trfase_III_dom_1_sf"/>
</dbReference>
<sequence>MPRQNRSTPPQPVPDQQGGREALSTKPSHCFPVITVQQIRMSLLYPRSLFATSRAITRFNGRHSVVRGTRQRSITNSATNDGTLPLKGFKVLDMTRVLAGPYATQILADLGAEVIKVEHPTKGDDTRQWGPPYAKYKEGSGKEGPGESAYFLSVNRNKKSLGLSFQHKSGVEILHKLVAESDILVENYLPGTLKKYGMDFETLHKLNPRLIYASITGYGQTGPYSNRAGYDVMVEAEMGLMHITGSRDGPPVKVGVAVTDLTTGLYTSNSIMAAIIARSRTGRGQHIDIALSDCQVATLVNIASSCLISGEKDQGRWGTAHPAIVPYRSYKTKDGDILFGGGNDRLFGLICKGLGRPEWAKDPKFEVNTQRIINRVELDDSIEAITKTKTTAEWLDIYEGSGLPYAAVNDVQGTLNHKHVLARDMVVKMEHEFCGDIKMVNTPVKYSESKPSIRTAPPTLGQHTDEILESILGLNEEEIASLKSEGAMLLWIHLNTDVHLHLQVSKVISNQLQNLHSIEGDVFANGICLDRSRRKSRIQLSTHLSCRARSKMDSDAPPKSPTANASGSGIQETPLSDSPPKYVPQFSATTEMILKRIQSGASATMSTPSSYGITGTPPGYEDMRRNVLMGMKTTLNMEVPDTPTRPIQYKSRSAKGSAGASSTPKSRSSADGGSGTKERRKSGPKAKGTRVGTKRKRAKSESMSEEEESDTMSKLGGDSDSDDAESVTEFPKVTQSGRQIVKPAPFVPAARESTKRRAPSKRTQEQALCKTCSRGHSPQNNMIVFCDGCNLGWHQMCHDPIVSEEMVKDETAPWFCSDCSRKRGIKTAGADSKHTSWQGRSSEEKRSYFNSLPHQQLVSLLMQATVLHPNIPIFPPISNPPPTHTQRAQSSDRRANIHPQQPFPPSGATGLFPRAESHPHAPMNFIRKIPPGQTPPASFSPSQGSFNHASLAPSNVNPQGDESRESTPASPPYPKAGNGLMAKLGPDEDDTEWLLDSNDFSAFSHTIFDENGMRMEENGLPV</sequence>
<keyword evidence="10" id="KW-1185">Reference proteome</keyword>
<dbReference type="Pfam" id="PF00628">
    <property type="entry name" value="PHD"/>
    <property type="match status" value="1"/>
</dbReference>
<dbReference type="GO" id="GO:0008270">
    <property type="term" value="F:zinc ion binding"/>
    <property type="evidence" value="ECO:0007669"/>
    <property type="project" value="UniProtKB-KW"/>
</dbReference>
<evidence type="ECO:0000313" key="9">
    <source>
        <dbReference type="EMBL" id="CAG8955978.1"/>
    </source>
</evidence>
<keyword evidence="2" id="KW-0808">Transferase</keyword>
<dbReference type="Gene3D" id="3.30.1540.10">
    <property type="entry name" value="formyl-coa transferase, domain 3"/>
    <property type="match status" value="1"/>
</dbReference>
<keyword evidence="4 6" id="KW-0863">Zinc-finger</keyword>
<dbReference type="InterPro" id="IPR044855">
    <property type="entry name" value="CoA-Trfase_III_dom3_sf"/>
</dbReference>
<dbReference type="PROSITE" id="PS01359">
    <property type="entry name" value="ZF_PHD_1"/>
    <property type="match status" value="1"/>
</dbReference>
<dbReference type="InterPro" id="IPR001965">
    <property type="entry name" value="Znf_PHD"/>
</dbReference>
<dbReference type="Gene3D" id="3.40.50.10540">
    <property type="entry name" value="Crotonobetainyl-coa:carnitine coa-transferase, domain 1"/>
    <property type="match status" value="1"/>
</dbReference>
<dbReference type="GO" id="GO:0047369">
    <property type="term" value="F:succinate-hydroxymethylglutarate CoA-transferase activity"/>
    <property type="evidence" value="ECO:0007669"/>
    <property type="project" value="TreeGrafter"/>
</dbReference>
<feature type="region of interest" description="Disordered" evidence="7">
    <location>
        <begin position="540"/>
        <end position="583"/>
    </location>
</feature>
<feature type="compositionally biased region" description="Pro residues" evidence="7">
    <location>
        <begin position="873"/>
        <end position="883"/>
    </location>
</feature>
<dbReference type="InterPro" id="IPR019786">
    <property type="entry name" value="Zinc_finger_PHD-type_CS"/>
</dbReference>
<dbReference type="CDD" id="cd15502">
    <property type="entry name" value="PHD_Phf1p_Phf2p_like"/>
    <property type="match status" value="1"/>
</dbReference>
<evidence type="ECO:0000256" key="7">
    <source>
        <dbReference type="SAM" id="MobiDB-lite"/>
    </source>
</evidence>
<evidence type="ECO:0000256" key="4">
    <source>
        <dbReference type="ARBA" id="ARBA00022771"/>
    </source>
</evidence>
<evidence type="ECO:0000256" key="2">
    <source>
        <dbReference type="ARBA" id="ARBA00022679"/>
    </source>
</evidence>
<comment type="caution">
    <text evidence="9">The sequence shown here is derived from an EMBL/GenBank/DDBJ whole genome shotgun (WGS) entry which is preliminary data.</text>
</comment>
<dbReference type="Pfam" id="PF02515">
    <property type="entry name" value="CoA_transf_3"/>
    <property type="match status" value="1"/>
</dbReference>
<keyword evidence="3" id="KW-0479">Metal-binding</keyword>
<protein>
    <recommendedName>
        <fullName evidence="8">PHD-type domain-containing protein</fullName>
    </recommendedName>
</protein>
<evidence type="ECO:0000256" key="1">
    <source>
        <dbReference type="ARBA" id="ARBA00008383"/>
    </source>
</evidence>
<evidence type="ECO:0000259" key="8">
    <source>
        <dbReference type="PROSITE" id="PS50016"/>
    </source>
</evidence>
<feature type="compositionally biased region" description="Polar residues" evidence="7">
    <location>
        <begin position="599"/>
        <end position="613"/>
    </location>
</feature>
<reference evidence="9" key="1">
    <citation type="submission" date="2021-07" db="EMBL/GenBank/DDBJ databases">
        <authorList>
            <person name="Durling M."/>
        </authorList>
    </citation>
    <scope>NUCLEOTIDE SEQUENCE</scope>
</reference>
<dbReference type="FunFam" id="3.30.1540.10:FF:000005">
    <property type="entry name" value="succinate--hydroxymethylglutarate CoA-transferase isoform X4"/>
    <property type="match status" value="1"/>
</dbReference>
<evidence type="ECO:0000256" key="6">
    <source>
        <dbReference type="PROSITE-ProRule" id="PRU00146"/>
    </source>
</evidence>
<feature type="region of interest" description="Disordered" evidence="7">
    <location>
        <begin position="1"/>
        <end position="26"/>
    </location>
</feature>
<dbReference type="SMART" id="SM00249">
    <property type="entry name" value="PHD"/>
    <property type="match status" value="1"/>
</dbReference>
<dbReference type="PROSITE" id="PS50016">
    <property type="entry name" value="ZF_PHD_2"/>
    <property type="match status" value="1"/>
</dbReference>
<accession>A0A9N9L0K5</accession>
<feature type="compositionally biased region" description="Polar residues" evidence="7">
    <location>
        <begin position="561"/>
        <end position="576"/>
    </location>
</feature>
<dbReference type="PANTHER" id="PTHR48207">
    <property type="entry name" value="SUCCINATE--HYDROXYMETHYLGLUTARATE COA-TRANSFERASE"/>
    <property type="match status" value="1"/>
</dbReference>
<dbReference type="OrthoDB" id="5863171at2759"/>
<proteinExistence type="inferred from homology"/>
<evidence type="ECO:0000313" key="10">
    <source>
        <dbReference type="Proteomes" id="UP000696280"/>
    </source>
</evidence>
<dbReference type="InterPro" id="IPR011011">
    <property type="entry name" value="Znf_FYVE_PHD"/>
</dbReference>
<feature type="domain" description="PHD-type" evidence="8">
    <location>
        <begin position="766"/>
        <end position="822"/>
    </location>
</feature>
<dbReference type="EMBL" id="CAJVRL010000067">
    <property type="protein sequence ID" value="CAG8955978.1"/>
    <property type="molecule type" value="Genomic_DNA"/>
</dbReference>
<dbReference type="GO" id="GO:0005739">
    <property type="term" value="C:mitochondrion"/>
    <property type="evidence" value="ECO:0007669"/>
    <property type="project" value="TreeGrafter"/>
</dbReference>
<dbReference type="Proteomes" id="UP000696280">
    <property type="component" value="Unassembled WGS sequence"/>
</dbReference>
<dbReference type="InterPro" id="IPR013083">
    <property type="entry name" value="Znf_RING/FYVE/PHD"/>
</dbReference>
<organism evidence="9 10">
    <name type="scientific">Hymenoscyphus fraxineus</name>
    <dbReference type="NCBI Taxonomy" id="746836"/>
    <lineage>
        <taxon>Eukaryota</taxon>
        <taxon>Fungi</taxon>
        <taxon>Dikarya</taxon>
        <taxon>Ascomycota</taxon>
        <taxon>Pezizomycotina</taxon>
        <taxon>Leotiomycetes</taxon>
        <taxon>Helotiales</taxon>
        <taxon>Helotiaceae</taxon>
        <taxon>Hymenoscyphus</taxon>
    </lineage>
</organism>
<feature type="region of interest" description="Disordered" evidence="7">
    <location>
        <begin position="635"/>
        <end position="735"/>
    </location>
</feature>
<evidence type="ECO:0000256" key="5">
    <source>
        <dbReference type="ARBA" id="ARBA00022833"/>
    </source>
</evidence>
<feature type="region of interest" description="Disordered" evidence="7">
    <location>
        <begin position="873"/>
        <end position="993"/>
    </location>
</feature>
<dbReference type="InterPro" id="IPR019787">
    <property type="entry name" value="Znf_PHD-finger"/>
</dbReference>
<dbReference type="SUPFAM" id="SSF89796">
    <property type="entry name" value="CoA-transferase family III (CaiB/BaiF)"/>
    <property type="match status" value="1"/>
</dbReference>